<dbReference type="Pfam" id="PF00876">
    <property type="entry name" value="Innexin"/>
    <property type="match status" value="1"/>
</dbReference>
<proteinExistence type="inferred from homology"/>
<comment type="function">
    <text evidence="12">Structural component of the gap junctions.</text>
</comment>
<sequence length="220" mass="25955">MDLDVGICPEMEKKQKKKLLVDYLYENLKHHNWWAYRYFFCEVLALGNVIGQTFLMDRFFDGEFLTFGIEVLRLSEEDEDKRIDPMVRIFPRMTKCIFYKGGPSLNIEHHDALCILPLNAVNEKIYIFLWFWFLILTCLSSLTLLYRAAVVISPRIRGFLLGTRFRLISADVIQTLVKKSRLGDWFLFYMLGQNIDSIVFKEVMHDLARRLGHPKDFGEP</sequence>
<comment type="similarity">
    <text evidence="12">Belongs to the pannexin family.</text>
</comment>
<evidence type="ECO:0000256" key="12">
    <source>
        <dbReference type="RuleBase" id="RU010713"/>
    </source>
</evidence>
<dbReference type="InterPro" id="IPR000990">
    <property type="entry name" value="Innexin"/>
</dbReference>
<dbReference type="GO" id="GO:0005886">
    <property type="term" value="C:plasma membrane"/>
    <property type="evidence" value="ECO:0007669"/>
    <property type="project" value="UniProtKB-SubCell"/>
</dbReference>
<accession>A0A8J2PAL8</accession>
<evidence type="ECO:0000256" key="3">
    <source>
        <dbReference type="ARBA" id="ARBA00022448"/>
    </source>
</evidence>
<feature type="transmembrane region" description="Helical" evidence="12">
    <location>
        <begin position="125"/>
        <end position="146"/>
    </location>
</feature>
<keyword evidence="8 12" id="KW-1133">Transmembrane helix</keyword>
<evidence type="ECO:0000256" key="4">
    <source>
        <dbReference type="ARBA" id="ARBA00022475"/>
    </source>
</evidence>
<reference evidence="13" key="1">
    <citation type="submission" date="2021-06" db="EMBL/GenBank/DDBJ databases">
        <authorList>
            <person name="Hodson N. C."/>
            <person name="Mongue J. A."/>
            <person name="Jaron S. K."/>
        </authorList>
    </citation>
    <scope>NUCLEOTIDE SEQUENCE</scope>
</reference>
<evidence type="ECO:0000256" key="7">
    <source>
        <dbReference type="ARBA" id="ARBA00022949"/>
    </source>
</evidence>
<dbReference type="PROSITE" id="PS51013">
    <property type="entry name" value="PANNEXIN"/>
    <property type="match status" value="1"/>
</dbReference>
<keyword evidence="11 12" id="KW-0407">Ion channel</keyword>
<dbReference type="PANTHER" id="PTHR11893">
    <property type="entry name" value="INNEXIN"/>
    <property type="match status" value="1"/>
</dbReference>
<keyword evidence="9 12" id="KW-0406">Ion transport</keyword>
<evidence type="ECO:0000256" key="6">
    <source>
        <dbReference type="ARBA" id="ARBA00022868"/>
    </source>
</evidence>
<keyword evidence="5 12" id="KW-0812">Transmembrane</keyword>
<keyword evidence="7" id="KW-0965">Cell junction</keyword>
<organism evidence="13 14">
    <name type="scientific">Allacma fusca</name>
    <dbReference type="NCBI Taxonomy" id="39272"/>
    <lineage>
        <taxon>Eukaryota</taxon>
        <taxon>Metazoa</taxon>
        <taxon>Ecdysozoa</taxon>
        <taxon>Arthropoda</taxon>
        <taxon>Hexapoda</taxon>
        <taxon>Collembola</taxon>
        <taxon>Symphypleona</taxon>
        <taxon>Sminthuridae</taxon>
        <taxon>Allacma</taxon>
    </lineage>
</organism>
<dbReference type="AlphaFoldDB" id="A0A8J2PAL8"/>
<dbReference type="GO" id="GO:0034220">
    <property type="term" value="P:monoatomic ion transmembrane transport"/>
    <property type="evidence" value="ECO:0007669"/>
    <property type="project" value="UniProtKB-KW"/>
</dbReference>
<evidence type="ECO:0000256" key="9">
    <source>
        <dbReference type="ARBA" id="ARBA00023065"/>
    </source>
</evidence>
<keyword evidence="4" id="KW-1003">Cell membrane</keyword>
<comment type="caution">
    <text evidence="13">The sequence shown here is derived from an EMBL/GenBank/DDBJ whole genome shotgun (WGS) entry which is preliminary data.</text>
</comment>
<keyword evidence="3 12" id="KW-0813">Transport</keyword>
<evidence type="ECO:0000313" key="14">
    <source>
        <dbReference type="Proteomes" id="UP000708208"/>
    </source>
</evidence>
<keyword evidence="10 12" id="KW-0472">Membrane</keyword>
<dbReference type="PANTHER" id="PTHR11893:SF40">
    <property type="entry name" value="INNEXIN SHAKING-B"/>
    <property type="match status" value="1"/>
</dbReference>
<comment type="subcellular location">
    <subcellularLocation>
        <location evidence="1">Cell junction</location>
        <location evidence="1">Gap junction</location>
    </subcellularLocation>
    <subcellularLocation>
        <location evidence="2 12">Cell membrane</location>
        <topology evidence="2 12">Multi-pass membrane protein</topology>
    </subcellularLocation>
</comment>
<dbReference type="GO" id="GO:0005243">
    <property type="term" value="F:gap junction channel activity"/>
    <property type="evidence" value="ECO:0007669"/>
    <property type="project" value="TreeGrafter"/>
</dbReference>
<dbReference type="OrthoDB" id="5867527at2759"/>
<evidence type="ECO:0000313" key="13">
    <source>
        <dbReference type="EMBL" id="CAG7729666.1"/>
    </source>
</evidence>
<name>A0A8J2PAL8_9HEXA</name>
<dbReference type="EMBL" id="CAJVCH010182389">
    <property type="protein sequence ID" value="CAG7729666.1"/>
    <property type="molecule type" value="Genomic_DNA"/>
</dbReference>
<comment type="caution">
    <text evidence="12">Lacks conserved residue(s) required for the propagation of feature annotation.</text>
</comment>
<evidence type="ECO:0000256" key="11">
    <source>
        <dbReference type="ARBA" id="ARBA00023303"/>
    </source>
</evidence>
<keyword evidence="6" id="KW-0303">Gap junction</keyword>
<evidence type="ECO:0000256" key="2">
    <source>
        <dbReference type="ARBA" id="ARBA00004651"/>
    </source>
</evidence>
<evidence type="ECO:0000256" key="8">
    <source>
        <dbReference type="ARBA" id="ARBA00022989"/>
    </source>
</evidence>
<evidence type="ECO:0000256" key="10">
    <source>
        <dbReference type="ARBA" id="ARBA00023136"/>
    </source>
</evidence>
<protein>
    <recommendedName>
        <fullName evidence="12">Innexin</fullName>
    </recommendedName>
</protein>
<evidence type="ECO:0000256" key="1">
    <source>
        <dbReference type="ARBA" id="ARBA00004610"/>
    </source>
</evidence>
<dbReference type="Proteomes" id="UP000708208">
    <property type="component" value="Unassembled WGS sequence"/>
</dbReference>
<gene>
    <name evidence="12" type="primary">inx</name>
    <name evidence="13" type="ORF">AFUS01_LOCUS18364</name>
</gene>
<keyword evidence="14" id="KW-1185">Reference proteome</keyword>
<evidence type="ECO:0000256" key="5">
    <source>
        <dbReference type="ARBA" id="ARBA00022692"/>
    </source>
</evidence>
<dbReference type="GO" id="GO:0005921">
    <property type="term" value="C:gap junction"/>
    <property type="evidence" value="ECO:0007669"/>
    <property type="project" value="UniProtKB-SubCell"/>
</dbReference>